<sequence length="52" mass="5790">MVLGGSRQETLDLGFVLLGTRQRGVPVILSELVVPDGFDLMSPSFNSQRRYH</sequence>
<dbReference type="EMBL" id="UZAL01027534">
    <property type="protein sequence ID" value="VDP33387.1"/>
    <property type="molecule type" value="Genomic_DNA"/>
</dbReference>
<proteinExistence type="predicted"/>
<dbReference type="Proteomes" id="UP000269396">
    <property type="component" value="Unassembled WGS sequence"/>
</dbReference>
<gene>
    <name evidence="1" type="ORF">SMTD_LOCUS6338</name>
</gene>
<protein>
    <submittedName>
        <fullName evidence="1">Uncharacterized protein</fullName>
    </submittedName>
</protein>
<evidence type="ECO:0000313" key="1">
    <source>
        <dbReference type="EMBL" id="VDP33387.1"/>
    </source>
</evidence>
<name>A0A183NW52_9TREM</name>
<dbReference type="AlphaFoldDB" id="A0A183NW52"/>
<accession>A0A183NW52</accession>
<evidence type="ECO:0000313" key="2">
    <source>
        <dbReference type="Proteomes" id="UP000269396"/>
    </source>
</evidence>
<organism evidence="1 2">
    <name type="scientific">Schistosoma mattheei</name>
    <dbReference type="NCBI Taxonomy" id="31246"/>
    <lineage>
        <taxon>Eukaryota</taxon>
        <taxon>Metazoa</taxon>
        <taxon>Spiralia</taxon>
        <taxon>Lophotrochozoa</taxon>
        <taxon>Platyhelminthes</taxon>
        <taxon>Trematoda</taxon>
        <taxon>Digenea</taxon>
        <taxon>Strigeidida</taxon>
        <taxon>Schistosomatoidea</taxon>
        <taxon>Schistosomatidae</taxon>
        <taxon>Schistosoma</taxon>
    </lineage>
</organism>
<keyword evidence="2" id="KW-1185">Reference proteome</keyword>
<reference evidence="1 2" key="1">
    <citation type="submission" date="2018-11" db="EMBL/GenBank/DDBJ databases">
        <authorList>
            <consortium name="Pathogen Informatics"/>
        </authorList>
    </citation>
    <scope>NUCLEOTIDE SEQUENCE [LARGE SCALE GENOMIC DNA]</scope>
    <source>
        <strain>Denwood</strain>
        <strain evidence="2">Zambia</strain>
    </source>
</reference>